<evidence type="ECO:0000256" key="1">
    <source>
        <dbReference type="ARBA" id="ARBA00005721"/>
    </source>
</evidence>
<dbReference type="Proteomes" id="UP000002382">
    <property type="component" value="Chromosome"/>
</dbReference>
<dbReference type="RefSeq" id="WP_015869434.1">
    <property type="nucleotide sequence ID" value="NC_012785.1"/>
</dbReference>
<dbReference type="KEGG" id="kol:Kole_2116"/>
<evidence type="ECO:0000256" key="2">
    <source>
        <dbReference type="SAM" id="MobiDB-lite"/>
    </source>
</evidence>
<dbReference type="Pfam" id="PF03780">
    <property type="entry name" value="Asp23"/>
    <property type="match status" value="1"/>
</dbReference>
<name>C5CI91_KOSOT</name>
<organism evidence="3 4">
    <name type="scientific">Kosmotoga olearia (strain ATCC BAA-1733 / DSM 21960 / TBF 19.5.1)</name>
    <dbReference type="NCBI Taxonomy" id="521045"/>
    <lineage>
        <taxon>Bacteria</taxon>
        <taxon>Thermotogati</taxon>
        <taxon>Thermotogota</taxon>
        <taxon>Thermotogae</taxon>
        <taxon>Kosmotogales</taxon>
        <taxon>Kosmotogaceae</taxon>
        <taxon>Kosmotoga</taxon>
    </lineage>
</organism>
<keyword evidence="4" id="KW-1185">Reference proteome</keyword>
<evidence type="ECO:0000313" key="3">
    <source>
        <dbReference type="EMBL" id="ACR80793.1"/>
    </source>
</evidence>
<accession>C5CI91</accession>
<protein>
    <recommendedName>
        <fullName evidence="5">Asp23/Gls24 family envelope stress response protein</fullName>
    </recommendedName>
</protein>
<dbReference type="PANTHER" id="PTHR34297">
    <property type="entry name" value="HYPOTHETICAL CYTOSOLIC PROTEIN-RELATED"/>
    <property type="match status" value="1"/>
</dbReference>
<dbReference type="STRING" id="521045.Kole_2116"/>
<reference evidence="3 4" key="1">
    <citation type="submission" date="2009-06" db="EMBL/GenBank/DDBJ databases">
        <title>Complete sequence of Thermotogales bacterium TBF 19.5.1.</title>
        <authorList>
            <consortium name="US DOE Joint Genome Institute"/>
            <person name="Lucas S."/>
            <person name="Copeland A."/>
            <person name="Lapidus A."/>
            <person name="Glavina del Rio T."/>
            <person name="Tice H."/>
            <person name="Bruce D."/>
            <person name="Goodwin L."/>
            <person name="Pitluck S."/>
            <person name="Chertkov O."/>
            <person name="Brettin T."/>
            <person name="Detter J.C."/>
            <person name="Han C."/>
            <person name="Schmutz J."/>
            <person name="Larimer F."/>
            <person name="Land M."/>
            <person name="Hauser L."/>
            <person name="Kyrpides N."/>
            <person name="Ovchinnikova G."/>
            <person name="Noll K."/>
        </authorList>
    </citation>
    <scope>NUCLEOTIDE SEQUENCE [LARGE SCALE GENOMIC DNA]</scope>
    <source>
        <strain evidence="4">ATCC BAA-1733 / DSM 21960 / TBF 19.5.1</strain>
    </source>
</reference>
<feature type="region of interest" description="Disordered" evidence="2">
    <location>
        <begin position="115"/>
        <end position="136"/>
    </location>
</feature>
<dbReference type="EMBL" id="CP001634">
    <property type="protein sequence ID" value="ACR80793.1"/>
    <property type="molecule type" value="Genomic_DNA"/>
</dbReference>
<reference evidence="3 4" key="2">
    <citation type="journal article" date="2011" name="J. Bacteriol.">
        <title>Genome Sequence of Kosmotoga olearia Strain TBF 19.5.1, a Thermophilic Bacterium with a Wide Growth Temperature Range, Isolated from the Troll B Oil Platform in the North Sea.</title>
        <authorList>
            <person name="Swithers K.S."/>
            <person name="Dipippo J.L."/>
            <person name="Bruce D.C."/>
            <person name="Detter C."/>
            <person name="Tapia R."/>
            <person name="Han S."/>
            <person name="Goodwin L.A."/>
            <person name="Han J."/>
            <person name="Woyke T."/>
            <person name="Pitluck S."/>
            <person name="Pennacchio L."/>
            <person name="Nolan M."/>
            <person name="Mikhailova N."/>
            <person name="Land M.L."/>
            <person name="Nesbo C.L."/>
            <person name="Gogarten J.P."/>
            <person name="Noll K.M."/>
        </authorList>
    </citation>
    <scope>NUCLEOTIDE SEQUENCE [LARGE SCALE GENOMIC DNA]</scope>
    <source>
        <strain evidence="4">ATCC BAA-1733 / DSM 21960 / TBF 19.5.1</strain>
    </source>
</reference>
<gene>
    <name evidence="3" type="ordered locus">Kole_2116</name>
</gene>
<sequence>MNYGESDLGKIEISDIVIRDIAIHSLIEFLNMSPKDPKAKKEAKSMVNIQVEEEGDEKLVRIFARIKVKYGEPIPTYARKLQEKLKNDVENLSGLKVEEVSITIEDVVEVVEEEPVPEVKEEHLEELEKPEEENDT</sequence>
<proteinExistence type="inferred from homology"/>
<evidence type="ECO:0000313" key="4">
    <source>
        <dbReference type="Proteomes" id="UP000002382"/>
    </source>
</evidence>
<evidence type="ECO:0008006" key="5">
    <source>
        <dbReference type="Google" id="ProtNLM"/>
    </source>
</evidence>
<feature type="compositionally biased region" description="Basic and acidic residues" evidence="2">
    <location>
        <begin position="117"/>
        <end position="127"/>
    </location>
</feature>
<comment type="similarity">
    <text evidence="1">Belongs to the asp23 family.</text>
</comment>
<dbReference type="HOGENOM" id="CLU_143444_0_0_0"/>
<dbReference type="PANTHER" id="PTHR34297:SF2">
    <property type="entry name" value="ASP23_GLS24 FAMILY ENVELOPE STRESS RESPONSE PROTEIN"/>
    <property type="match status" value="1"/>
</dbReference>
<dbReference type="OrthoDB" id="47517at2"/>
<dbReference type="eggNOG" id="COG1302">
    <property type="taxonomic scope" value="Bacteria"/>
</dbReference>
<dbReference type="InterPro" id="IPR005531">
    <property type="entry name" value="Asp23"/>
</dbReference>
<dbReference type="AlphaFoldDB" id="C5CI91"/>